<dbReference type="InterPro" id="IPR000159">
    <property type="entry name" value="RA_dom"/>
</dbReference>
<dbReference type="InterPro" id="IPR036964">
    <property type="entry name" value="RASGEF_cat_dom_sf"/>
</dbReference>
<dbReference type="InterPro" id="IPR023578">
    <property type="entry name" value="Ras_GEF_dom_sf"/>
</dbReference>
<dbReference type="Gene3D" id="1.20.870.10">
    <property type="entry name" value="Son of sevenless (SoS) protein Chain: S domain 1"/>
    <property type="match status" value="1"/>
</dbReference>
<feature type="domain" description="N-terminal Ras-GEF" evidence="6">
    <location>
        <begin position="151"/>
        <end position="281"/>
    </location>
</feature>
<dbReference type="SMART" id="SM00229">
    <property type="entry name" value="RasGEFN"/>
    <property type="match status" value="1"/>
</dbReference>
<feature type="compositionally biased region" description="Basic and acidic residues" evidence="3">
    <location>
        <begin position="1"/>
        <end position="10"/>
    </location>
</feature>
<feature type="domain" description="Ras-associating" evidence="5">
    <location>
        <begin position="678"/>
        <end position="764"/>
    </location>
</feature>
<dbReference type="AlphaFoldDB" id="A0AA97KX79"/>
<evidence type="ECO:0000256" key="1">
    <source>
        <dbReference type="ARBA" id="ARBA00022658"/>
    </source>
</evidence>
<dbReference type="GO" id="GO:0005085">
    <property type="term" value="F:guanyl-nucleotide exchange factor activity"/>
    <property type="evidence" value="ECO:0007669"/>
    <property type="project" value="UniProtKB-KW"/>
</dbReference>
<feature type="region of interest" description="Disordered" evidence="3">
    <location>
        <begin position="1"/>
        <end position="50"/>
    </location>
</feature>
<gene>
    <name evidence="8" type="primary">RGL2</name>
</gene>
<proteinExistence type="predicted"/>
<feature type="compositionally biased region" description="Pro residues" evidence="3">
    <location>
        <begin position="767"/>
        <end position="778"/>
    </location>
</feature>
<feature type="region of interest" description="Disordered" evidence="3">
    <location>
        <begin position="588"/>
        <end position="647"/>
    </location>
</feature>
<dbReference type="RefSeq" id="XP_054833493.1">
    <property type="nucleotide sequence ID" value="XM_054977518.1"/>
</dbReference>
<sequence>MRERGRESARRRQSTARGRGAKGPPLVGRRLQLMPSAPPPPAARSHCPPAVQPALPGSSAGLCRVSGLRFPVLPLLAPFPASSASGLSALPLPQRRRALAAASAPLPPAGPSPRSQAPATQWEEAADGAIYAVSCRSSAGGPAASEGGPGQSRALKAGSLPRLVQHLLEAPALGDPCYVPAFLATFRTFAAPRVVLVLLLDRLQAVSEEQGSPESAELQRALGSLLCSWLDGYPEDFVGLEPGLRDQLVGRLCWALGSGSEQEKRLTRTPTEGAPVAREEPEEDEAVVEDEDPDPHYILGLQADEVAAHLTAQDAELFLRLVPHECLGSLWSQRDKKGNEGTCPTVRATVAQFNRVTNAVVASCLSDTGLRASQRARLLEKWIRVAEECLSLRNFSALYAVVSALQSTPLHRLKRTWEETSRDCVHCYEELSAICSEEDNYRQSRRLLFQEGCPSAEPAQRRHQQKAPEQRPMGVVPYLGTFLKDLVMLDAATRKRLENGYINFEKHRKEFEILTQLRLLQAACRNYALRRDRAFQRWLQRLPRLTETQSYQLSCAIEPLGDGGAPTRPIKPSVVITQCTDLLSSIGMGTPVARDKPSSSQAPPDLLLSPSSSLAQQVKWPSVSALDRAPEDDTPSLPAGLAPPPATGGGFIRGHRRSASCGSAYPTAPAPGSASASECRIIRVRMELHNGTLYKSIVVTSQDKAPAVITKVLEKHSQDRGLAPSYELVQLLPEGRELAFPPTANVFYAMNSSSLDFVLRRKCPRGSTPPPLPPPRTPVPRGTDVNATFPKIKATGRRIAKALF</sequence>
<dbReference type="SUPFAM" id="SSF54236">
    <property type="entry name" value="Ubiquitin-like"/>
    <property type="match status" value="1"/>
</dbReference>
<dbReference type="PROSITE" id="PS50200">
    <property type="entry name" value="RA"/>
    <property type="match status" value="1"/>
</dbReference>
<dbReference type="PROSITE" id="PS50009">
    <property type="entry name" value="RASGEF_CAT"/>
    <property type="match status" value="1"/>
</dbReference>
<dbReference type="InterPro" id="IPR000651">
    <property type="entry name" value="Ras-like_Gua-exchang_fac_N"/>
</dbReference>
<feature type="region of interest" description="Disordered" evidence="3">
    <location>
        <begin position="99"/>
        <end position="121"/>
    </location>
</feature>
<accession>A0AA97KX79</accession>
<evidence type="ECO:0000259" key="6">
    <source>
        <dbReference type="PROSITE" id="PS50212"/>
    </source>
</evidence>
<dbReference type="InterPro" id="IPR029071">
    <property type="entry name" value="Ubiquitin-like_domsf"/>
</dbReference>
<evidence type="ECO:0000259" key="5">
    <source>
        <dbReference type="PROSITE" id="PS50200"/>
    </source>
</evidence>
<dbReference type="SMART" id="SM00147">
    <property type="entry name" value="RasGEF"/>
    <property type="match status" value="1"/>
</dbReference>
<feature type="compositionally biased region" description="Acidic residues" evidence="3">
    <location>
        <begin position="280"/>
        <end position="290"/>
    </location>
</feature>
<evidence type="ECO:0000259" key="4">
    <source>
        <dbReference type="PROSITE" id="PS50009"/>
    </source>
</evidence>
<dbReference type="InterPro" id="IPR019804">
    <property type="entry name" value="Ras_G-nucl-exch_fac_CS"/>
</dbReference>
<evidence type="ECO:0000313" key="7">
    <source>
        <dbReference type="Proteomes" id="UP001190640"/>
    </source>
</evidence>
<dbReference type="GO" id="GO:0005886">
    <property type="term" value="C:plasma membrane"/>
    <property type="evidence" value="ECO:0007669"/>
    <property type="project" value="TreeGrafter"/>
</dbReference>
<protein>
    <submittedName>
        <fullName evidence="8">Ral guanine nucleotide dissociation stimulator-like 2 isoform X1</fullName>
    </submittedName>
</protein>
<dbReference type="Gene3D" id="1.10.840.10">
    <property type="entry name" value="Ras guanine-nucleotide exchange factors catalytic domain"/>
    <property type="match status" value="1"/>
</dbReference>
<dbReference type="CDD" id="cd00155">
    <property type="entry name" value="RasGEF"/>
    <property type="match status" value="1"/>
</dbReference>
<feature type="compositionally biased region" description="Low complexity" evidence="3">
    <location>
        <begin position="598"/>
        <end position="617"/>
    </location>
</feature>
<feature type="domain" description="Ras-GEF" evidence="4">
    <location>
        <begin position="302"/>
        <end position="560"/>
    </location>
</feature>
<dbReference type="PROSITE" id="PS00720">
    <property type="entry name" value="RASGEF"/>
    <property type="match status" value="1"/>
</dbReference>
<keyword evidence="7" id="KW-1185">Reference proteome</keyword>
<feature type="region of interest" description="Disordered" evidence="3">
    <location>
        <begin position="763"/>
        <end position="785"/>
    </location>
</feature>
<dbReference type="Pfam" id="PF00617">
    <property type="entry name" value="RasGEF"/>
    <property type="match status" value="1"/>
</dbReference>
<evidence type="ECO:0000256" key="2">
    <source>
        <dbReference type="PROSITE-ProRule" id="PRU00168"/>
    </source>
</evidence>
<keyword evidence="1 2" id="KW-0344">Guanine-nucleotide releasing factor</keyword>
<dbReference type="KEGG" id="emc:129328450"/>
<dbReference type="SMART" id="SM00314">
    <property type="entry name" value="RA"/>
    <property type="match status" value="1"/>
</dbReference>
<dbReference type="PANTHER" id="PTHR23113">
    <property type="entry name" value="GUANINE NUCLEOTIDE EXCHANGE FACTOR"/>
    <property type="match status" value="1"/>
</dbReference>
<evidence type="ECO:0000256" key="3">
    <source>
        <dbReference type="SAM" id="MobiDB-lite"/>
    </source>
</evidence>
<reference evidence="8" key="1">
    <citation type="submission" date="2025-08" db="UniProtKB">
        <authorList>
            <consortium name="RefSeq"/>
        </authorList>
    </citation>
    <scope>IDENTIFICATION</scope>
    <source>
        <tissue evidence="8">Blood</tissue>
    </source>
</reference>
<dbReference type="GeneID" id="129328450"/>
<dbReference type="Pfam" id="PF00788">
    <property type="entry name" value="RA"/>
    <property type="match status" value="1"/>
</dbReference>
<dbReference type="InterPro" id="IPR001895">
    <property type="entry name" value="RASGEF_cat_dom"/>
</dbReference>
<feature type="region of interest" description="Disordered" evidence="3">
    <location>
        <begin position="263"/>
        <end position="290"/>
    </location>
</feature>
<dbReference type="Pfam" id="PF00618">
    <property type="entry name" value="RasGEF_N"/>
    <property type="match status" value="1"/>
</dbReference>
<dbReference type="Proteomes" id="UP001190640">
    <property type="component" value="Chromosome 4"/>
</dbReference>
<organism evidence="7 8">
    <name type="scientific">Eublepharis macularius</name>
    <name type="common">Leopard gecko</name>
    <name type="synonym">Cyrtodactylus macularius</name>
    <dbReference type="NCBI Taxonomy" id="481883"/>
    <lineage>
        <taxon>Eukaryota</taxon>
        <taxon>Metazoa</taxon>
        <taxon>Chordata</taxon>
        <taxon>Craniata</taxon>
        <taxon>Vertebrata</taxon>
        <taxon>Euteleostomi</taxon>
        <taxon>Lepidosauria</taxon>
        <taxon>Squamata</taxon>
        <taxon>Bifurcata</taxon>
        <taxon>Gekkota</taxon>
        <taxon>Eublepharidae</taxon>
        <taxon>Eublepharinae</taxon>
        <taxon>Eublepharis</taxon>
    </lineage>
</organism>
<dbReference type="SUPFAM" id="SSF48366">
    <property type="entry name" value="Ras GEF"/>
    <property type="match status" value="1"/>
</dbReference>
<dbReference type="CDD" id="cd17211">
    <property type="entry name" value="RA_RGL2"/>
    <property type="match status" value="1"/>
</dbReference>
<dbReference type="PANTHER" id="PTHR23113:SF350">
    <property type="entry name" value="RAL GUANINE NUCLEOTIDE DISSOCIATION STIMULATOR-LIKE 2 ISOFORM X1"/>
    <property type="match status" value="1"/>
</dbReference>
<evidence type="ECO:0000313" key="8">
    <source>
        <dbReference type="RefSeq" id="XP_054833493.1"/>
    </source>
</evidence>
<dbReference type="PROSITE" id="PS50212">
    <property type="entry name" value="RASGEF_NTER"/>
    <property type="match status" value="1"/>
</dbReference>
<dbReference type="GO" id="GO:0007265">
    <property type="term" value="P:Ras protein signal transduction"/>
    <property type="evidence" value="ECO:0007669"/>
    <property type="project" value="TreeGrafter"/>
</dbReference>
<dbReference type="CTD" id="5863"/>
<name>A0AA97KX79_EUBMA</name>
<dbReference type="InterPro" id="IPR008937">
    <property type="entry name" value="Ras-like_GEF"/>
</dbReference>
<dbReference type="Gene3D" id="3.10.20.90">
    <property type="entry name" value="Phosphatidylinositol 3-kinase Catalytic Subunit, Chain A, domain 1"/>
    <property type="match status" value="1"/>
</dbReference>